<dbReference type="Proteomes" id="UP000095280">
    <property type="component" value="Unplaced"/>
</dbReference>
<evidence type="ECO:0000313" key="2">
    <source>
        <dbReference type="Proteomes" id="UP000095280"/>
    </source>
</evidence>
<feature type="region of interest" description="Disordered" evidence="1">
    <location>
        <begin position="1071"/>
        <end position="1122"/>
    </location>
</feature>
<organism evidence="2 3">
    <name type="scientific">Macrostomum lignano</name>
    <dbReference type="NCBI Taxonomy" id="282301"/>
    <lineage>
        <taxon>Eukaryota</taxon>
        <taxon>Metazoa</taxon>
        <taxon>Spiralia</taxon>
        <taxon>Lophotrochozoa</taxon>
        <taxon>Platyhelminthes</taxon>
        <taxon>Rhabditophora</taxon>
        <taxon>Macrostomorpha</taxon>
        <taxon>Macrostomida</taxon>
        <taxon>Macrostomidae</taxon>
        <taxon>Macrostomum</taxon>
    </lineage>
</organism>
<sequence>ASSASRVGRLLRRSLSSSALACRIAGSSCQTGCPCWAGCISGTACSAAALSAGHLPSVYSAHPHLSPSALTKALAKLRTRLAVLERTVVAPLVAASADVKRIACTHGRRRGAGGRTAEPAAVVHDAGTLTARRCSRRRTSTRSSCACLRVSSSACSHRRSPSLPGGLRNRCRSGVSVLAQACHKQRPLGPTQNRVQVSEDDHCVTLRRLLHLGRELAREDLSLVRSVAGGAYAQNRRAFRPRSRAFDPKQRQLCLQPRVRSALQLLHGLVGPPTCTRGSSPGALGPHKCASSASRPEACLCAGLDDSAAHASPRAPGRSDWLSKAAARRAEPRCRPRRFAYADVQLTGARLRCPLLVLPLLAAEVRGVVPYSGVQGAAYSRSRGVPNRGVSDSVMPNGTVRVVALICGVGDFFINAGPKAILRLIMKRDALQALLLLIARRCRPVLRHGRLHRGRRRHAAEDEPLRRPVLRFLQLRLRRLQLGGGRAATTPAWTGRARPAPPTPTPACKLGAQTEAGCFRLVTDLATDGGDSGAPAAARLVGATFASCRSWHRSSVAKQRESLRSLLHRLARNRRESGSLEQLLARSPPGQASPARSAWRQEILEPASSARDASATPAIRLNSGAPCACSAAPAFLRAAPSSPALTVEPKAPTKNDGEMSSSTLAELDTASAFNWTMYVRHLFQEDEAPASGIVRADASPTKGTRSSLLKHLGKLPIAQPQPSPSSMSSSNSSSCTSAAVPAPALLTSAALPTAANVADNIRSSMPNSRWNPHALGSAAERARVAEKLHSTPVYLGYGRQSWGLSIASATGVIRRAAALGLALESRARQRLDSLLELQQGSGGPDRAHCDPFIANAYTLSTASQERFSVILLPLSLLQSPDLSTPTIRPSPSTVGLASHAGRTLERRNERMSNNGGATDGSAWPTGWVRAAHRAYRMRTSILRAGARRAGGPVFKSRLLSTPTRRPGGERHAKDSGVVCSSWRTVRAIISNNRREACIAIPPTPLSEAYKRAYVPANSAQAVYSEVLTRESAMKDLIAFPLHHPLPDGPPTGVSRTLKEPVRNLPLANFRQANSKPAAHQTRGQSKMAPAGGLADDTEGGPAVEPPPDSLATAGHPRRFWEGGGLAADTASLKNGKQLPKHLFPGDPRISARAARLTPEAFFPRKPAHQSFLLQQQQPPLLVGSGGHAEAPTRSQTSDTSRGLMRQQRLEPIQSLCVKLEPEALANAASSSEKKKRSGGLLGPAFAPRQLLTLYDDSRSSAEDDAANAYEESGDYTTLPSINCLKIQTLRLATRYIDFLSHSAALRRTADDQPVQHPYHYHQQFHHLRLLIIITPSGLLHSGPRLLSITAMMLRPDVSCHGCGCRAAAAAARPAEPAAATVGLRIGVLGGRRLEVD</sequence>
<reference evidence="3" key="1">
    <citation type="submission" date="2016-11" db="UniProtKB">
        <authorList>
            <consortium name="WormBaseParasite"/>
        </authorList>
    </citation>
    <scope>IDENTIFICATION</scope>
</reference>
<evidence type="ECO:0000313" key="3">
    <source>
        <dbReference type="WBParaSite" id="maker-unitig_23198-snap-gene-0.1-mRNA-1"/>
    </source>
</evidence>
<name>A0A1I8F784_9PLAT</name>
<proteinExistence type="predicted"/>
<accession>A0A1I8F784</accession>
<dbReference type="WBParaSite" id="maker-unitig_23198-snap-gene-0.1-mRNA-1">
    <property type="protein sequence ID" value="maker-unitig_23198-snap-gene-0.1-mRNA-1"/>
    <property type="gene ID" value="maker-unitig_23198-snap-gene-0.1"/>
</dbReference>
<keyword evidence="2" id="KW-1185">Reference proteome</keyword>
<feature type="region of interest" description="Disordered" evidence="1">
    <location>
        <begin position="1180"/>
        <end position="1204"/>
    </location>
</feature>
<feature type="region of interest" description="Disordered" evidence="1">
    <location>
        <begin position="643"/>
        <end position="662"/>
    </location>
</feature>
<protein>
    <submittedName>
        <fullName evidence="3">ANK_REP_REGION domain-containing protein</fullName>
    </submittedName>
</protein>
<evidence type="ECO:0000256" key="1">
    <source>
        <dbReference type="SAM" id="MobiDB-lite"/>
    </source>
</evidence>